<accession>A0AAV8X9Y9</accession>
<dbReference type="GO" id="GO:0005634">
    <property type="term" value="C:nucleus"/>
    <property type="evidence" value="ECO:0007669"/>
    <property type="project" value="InterPro"/>
</dbReference>
<evidence type="ECO:0000313" key="3">
    <source>
        <dbReference type="Proteomes" id="UP001162156"/>
    </source>
</evidence>
<dbReference type="InterPro" id="IPR012934">
    <property type="entry name" value="Znf_AD"/>
</dbReference>
<gene>
    <name evidence="2" type="ORF">NQ314_012750</name>
</gene>
<dbReference type="AlphaFoldDB" id="A0AAV8X9Y9"/>
<dbReference type="GO" id="GO:0008270">
    <property type="term" value="F:zinc ion binding"/>
    <property type="evidence" value="ECO:0007669"/>
    <property type="project" value="InterPro"/>
</dbReference>
<name>A0AAV8X9Y9_9CUCU</name>
<evidence type="ECO:0000313" key="2">
    <source>
        <dbReference type="EMBL" id="KAJ8935527.1"/>
    </source>
</evidence>
<feature type="non-terminal residue" evidence="2">
    <location>
        <position position="221"/>
    </location>
</feature>
<feature type="domain" description="ZAD" evidence="1">
    <location>
        <begin position="8"/>
        <end position="76"/>
    </location>
</feature>
<dbReference type="Proteomes" id="UP001162156">
    <property type="component" value="Unassembled WGS sequence"/>
</dbReference>
<proteinExistence type="predicted"/>
<reference evidence="2" key="1">
    <citation type="journal article" date="2023" name="Insect Mol. Biol.">
        <title>Genome sequencing provides insights into the evolution of gene families encoding plant cell wall-degrading enzymes in longhorned beetles.</title>
        <authorList>
            <person name="Shin N.R."/>
            <person name="Okamura Y."/>
            <person name="Kirsch R."/>
            <person name="Pauchet Y."/>
        </authorList>
    </citation>
    <scope>NUCLEOTIDE SEQUENCE</scope>
    <source>
        <strain evidence="2">RBIC_L_NR</strain>
    </source>
</reference>
<organism evidence="2 3">
    <name type="scientific">Rhamnusium bicolor</name>
    <dbReference type="NCBI Taxonomy" id="1586634"/>
    <lineage>
        <taxon>Eukaryota</taxon>
        <taxon>Metazoa</taxon>
        <taxon>Ecdysozoa</taxon>
        <taxon>Arthropoda</taxon>
        <taxon>Hexapoda</taxon>
        <taxon>Insecta</taxon>
        <taxon>Pterygota</taxon>
        <taxon>Neoptera</taxon>
        <taxon>Endopterygota</taxon>
        <taxon>Coleoptera</taxon>
        <taxon>Polyphaga</taxon>
        <taxon>Cucujiformia</taxon>
        <taxon>Chrysomeloidea</taxon>
        <taxon>Cerambycidae</taxon>
        <taxon>Lepturinae</taxon>
        <taxon>Rhagiini</taxon>
        <taxon>Rhamnusium</taxon>
    </lineage>
</organism>
<keyword evidence="3" id="KW-1185">Reference proteome</keyword>
<evidence type="ECO:0000259" key="1">
    <source>
        <dbReference type="SMART" id="SM00868"/>
    </source>
</evidence>
<sequence length="221" mass="26244">MNNRNRKMCTLCLRTIHDREFYEIEEITRQMLEALFLHFNLEGNGAVMCIDCARKLQNAYDFKSTCVNIEKMILPFISEEDEKLKEDSFRENTNSELVDGFEDQKVCRFCMKMTENGCYTFLQEKKEHVFIVDMVQKYIPELSLLNFITDCLDVSKKTRDWDETVENQLELIDVKELKHEFKDINIATEEKYNEYENNITVKDETSLLGTPELHIKDEETE</sequence>
<protein>
    <recommendedName>
        <fullName evidence="1">ZAD domain-containing protein</fullName>
    </recommendedName>
</protein>
<dbReference type="SMART" id="SM00868">
    <property type="entry name" value="zf-AD"/>
    <property type="match status" value="1"/>
</dbReference>
<comment type="caution">
    <text evidence="2">The sequence shown here is derived from an EMBL/GenBank/DDBJ whole genome shotgun (WGS) entry which is preliminary data.</text>
</comment>
<dbReference type="EMBL" id="JANEYF010003563">
    <property type="protein sequence ID" value="KAJ8935527.1"/>
    <property type="molecule type" value="Genomic_DNA"/>
</dbReference>